<reference evidence="1" key="1">
    <citation type="submission" date="2019-12" db="EMBL/GenBank/DDBJ databases">
        <title>Genome sequencing and annotation of Brassica cretica.</title>
        <authorList>
            <person name="Studholme D.J."/>
            <person name="Sarris P."/>
        </authorList>
    </citation>
    <scope>NUCLEOTIDE SEQUENCE</scope>
    <source>
        <strain evidence="1">PFS-109/04</strain>
        <tissue evidence="1">Leaf</tissue>
    </source>
</reference>
<gene>
    <name evidence="1" type="ORF">F2Q69_00014483</name>
</gene>
<dbReference type="EMBL" id="QGKX02000996">
    <property type="protein sequence ID" value="KAF3559420.1"/>
    <property type="molecule type" value="Genomic_DNA"/>
</dbReference>
<protein>
    <submittedName>
        <fullName evidence="1">Uncharacterized protein</fullName>
    </submittedName>
</protein>
<comment type="caution">
    <text evidence="1">The sequence shown here is derived from an EMBL/GenBank/DDBJ whole genome shotgun (WGS) entry which is preliminary data.</text>
</comment>
<evidence type="ECO:0000313" key="2">
    <source>
        <dbReference type="Proteomes" id="UP000712600"/>
    </source>
</evidence>
<evidence type="ECO:0000313" key="1">
    <source>
        <dbReference type="EMBL" id="KAF3559420.1"/>
    </source>
</evidence>
<accession>A0A8S9R6U0</accession>
<organism evidence="1 2">
    <name type="scientific">Brassica cretica</name>
    <name type="common">Mustard</name>
    <dbReference type="NCBI Taxonomy" id="69181"/>
    <lineage>
        <taxon>Eukaryota</taxon>
        <taxon>Viridiplantae</taxon>
        <taxon>Streptophyta</taxon>
        <taxon>Embryophyta</taxon>
        <taxon>Tracheophyta</taxon>
        <taxon>Spermatophyta</taxon>
        <taxon>Magnoliopsida</taxon>
        <taxon>eudicotyledons</taxon>
        <taxon>Gunneridae</taxon>
        <taxon>Pentapetalae</taxon>
        <taxon>rosids</taxon>
        <taxon>malvids</taxon>
        <taxon>Brassicales</taxon>
        <taxon>Brassicaceae</taxon>
        <taxon>Brassiceae</taxon>
        <taxon>Brassica</taxon>
    </lineage>
</organism>
<sequence>MMWWFDYDGGDFQKFLRSRNLRIVRWKLWEHLEILGGSILFVVWVVIYDFRLVPWAPESFNLICREISFLVILFESMFPRSRSIGDCNQSFQVGIAISNVAVWHIELDSFMCLECHFVVGAGNKLSGFDAVSGPSLSCEAQTPMSRLRSRCRPLHFFDFKSDRLGAGKLGRFRMVRISGFGELVSDCQSDGMRYAFDPSSGGKIFCRLCNSLSWSIGTISSSCSMIQMMEELFNRLHNIVMEMEVGEQSLGDKKELDRDETCSGLIVQGQQRSLCTSVGEIEEEDGTIMVAHPSFIVMMAYFMGLGRYTIVMGKALQVRSRYCNSISSRFVLTSDHLLIEEIDLGLAELGTSGNQISSSVCYGLRVLSVKLDEQDQCHRSVMARLVRRRPNVDPKIYTKYLILFGSLIWGRKRMWATISLEHNDIIRDVGFIGLEKDIRFVGLDRYIKFFGSQERHRVRQFSENVGFYLLPSQARCRLPPLERDIIHE</sequence>
<proteinExistence type="predicted"/>
<dbReference type="AlphaFoldDB" id="A0A8S9R6U0"/>
<name>A0A8S9R6U0_BRACR</name>
<dbReference type="Proteomes" id="UP000712600">
    <property type="component" value="Unassembled WGS sequence"/>
</dbReference>